<evidence type="ECO:0000313" key="4">
    <source>
        <dbReference type="Proteomes" id="UP000295341"/>
    </source>
</evidence>
<dbReference type="SUPFAM" id="SSF56801">
    <property type="entry name" value="Acetyl-CoA synthetase-like"/>
    <property type="match status" value="1"/>
</dbReference>
<dbReference type="Gene3D" id="3.30.300.30">
    <property type="match status" value="1"/>
</dbReference>
<dbReference type="InterPro" id="IPR000873">
    <property type="entry name" value="AMP-dep_synth/lig_dom"/>
</dbReference>
<dbReference type="InterPro" id="IPR020845">
    <property type="entry name" value="AMP-binding_CS"/>
</dbReference>
<name>A0A4R7NWL7_9GAMM</name>
<organism evidence="3 4">
    <name type="scientific">Panacagrimonas perspica</name>
    <dbReference type="NCBI Taxonomy" id="381431"/>
    <lineage>
        <taxon>Bacteria</taxon>
        <taxon>Pseudomonadati</taxon>
        <taxon>Pseudomonadota</taxon>
        <taxon>Gammaproteobacteria</taxon>
        <taxon>Nevskiales</taxon>
        <taxon>Nevskiaceae</taxon>
        <taxon>Panacagrimonas</taxon>
    </lineage>
</organism>
<dbReference type="Pfam" id="PF13193">
    <property type="entry name" value="AMP-binding_C"/>
    <property type="match status" value="1"/>
</dbReference>
<dbReference type="Proteomes" id="UP000295341">
    <property type="component" value="Unassembled WGS sequence"/>
</dbReference>
<proteinExistence type="predicted"/>
<dbReference type="AlphaFoldDB" id="A0A4R7NWL7"/>
<feature type="domain" description="AMP-binding enzyme C-terminal" evidence="2">
    <location>
        <begin position="420"/>
        <end position="495"/>
    </location>
</feature>
<reference evidence="3 4" key="1">
    <citation type="submission" date="2019-03" db="EMBL/GenBank/DDBJ databases">
        <title>Genomic Encyclopedia of Type Strains, Phase IV (KMG-IV): sequencing the most valuable type-strain genomes for metagenomic binning, comparative biology and taxonomic classification.</title>
        <authorList>
            <person name="Goeker M."/>
        </authorList>
    </citation>
    <scope>NUCLEOTIDE SEQUENCE [LARGE SCALE GENOMIC DNA]</scope>
    <source>
        <strain evidence="3 4">DSM 26377</strain>
    </source>
</reference>
<dbReference type="GO" id="GO:0016877">
    <property type="term" value="F:ligase activity, forming carbon-sulfur bonds"/>
    <property type="evidence" value="ECO:0007669"/>
    <property type="project" value="UniProtKB-ARBA"/>
</dbReference>
<dbReference type="InterPro" id="IPR050237">
    <property type="entry name" value="ATP-dep_AMP-bd_enzyme"/>
</dbReference>
<accession>A0A4R7NWL7</accession>
<dbReference type="PANTHER" id="PTHR43767:SF10">
    <property type="entry name" value="SURFACTIN SYNTHASE SUBUNIT 1"/>
    <property type="match status" value="1"/>
</dbReference>
<dbReference type="InterPro" id="IPR042099">
    <property type="entry name" value="ANL_N_sf"/>
</dbReference>
<evidence type="ECO:0000259" key="1">
    <source>
        <dbReference type="Pfam" id="PF00501"/>
    </source>
</evidence>
<dbReference type="OrthoDB" id="5296889at2"/>
<comment type="caution">
    <text evidence="3">The sequence shown here is derived from an EMBL/GenBank/DDBJ whole genome shotgun (WGS) entry which is preliminary data.</text>
</comment>
<dbReference type="InterPro" id="IPR025110">
    <property type="entry name" value="AMP-bd_C"/>
</dbReference>
<dbReference type="PANTHER" id="PTHR43767">
    <property type="entry name" value="LONG-CHAIN-FATTY-ACID--COA LIGASE"/>
    <property type="match status" value="1"/>
</dbReference>
<feature type="domain" description="AMP-dependent synthetase/ligase" evidence="1">
    <location>
        <begin position="11"/>
        <end position="369"/>
    </location>
</feature>
<dbReference type="PROSITE" id="PS00455">
    <property type="entry name" value="AMP_BINDING"/>
    <property type="match status" value="1"/>
</dbReference>
<gene>
    <name evidence="3" type="ORF">DFR24_4055</name>
</gene>
<protein>
    <submittedName>
        <fullName evidence="3">Long-chain acyl-CoA synthetase</fullName>
    </submittedName>
</protein>
<dbReference type="InterPro" id="IPR045851">
    <property type="entry name" value="AMP-bd_C_sf"/>
</dbReference>
<keyword evidence="4" id="KW-1185">Reference proteome</keyword>
<dbReference type="RefSeq" id="WP_133883224.1">
    <property type="nucleotide sequence ID" value="NZ_MWIN01000008.1"/>
</dbReference>
<evidence type="ECO:0000313" key="3">
    <source>
        <dbReference type="EMBL" id="TDU25613.1"/>
    </source>
</evidence>
<dbReference type="Pfam" id="PF00501">
    <property type="entry name" value="AMP-binding"/>
    <property type="match status" value="1"/>
</dbReference>
<sequence>MNSSVGELIRSAASAYRNKVALVFEDERWTFAELDRASSQLAGRLAHLGVVQGEVVSLYSPNCPEWIIGYYAVMKLGAVVNPLNLMLTPDEAAFAMSDCSAVAVIGSADKLDALLPVLAKTKLRHRISYRGKALNGTLDFDELLQGDTVQAAHALIQADSASTIAYTSGTTGHPKGAVLTHRGIMLNTAMTATLHLRTSSDVVVSALPCSHVYGNIVMNAAIAYGMTLVLHASFDAGRILESIQTHRATIFEGVPTMYMYLLEAPKLQTADLSSLRCCTVGGQTMPEAKMRQVIERFRCPLIELWGMTELGGLGTTHSAYGPQVLGSIGVALPHLEARVSDPEAPDQVVALGEVGELQIRGPMVMREYLNRPDATAQTLTPDGWLRTGDLARMERDGYLYVVDRLKDMIITAGFNIYPAELERVIAAHPDVALVAVGSIADDHKGELAKAYVVRRQGSTVDADTLEKHCRERLASYKVPRAWQFVSDVPKTSSGKIMRRMLHTIPAQV</sequence>
<evidence type="ECO:0000259" key="2">
    <source>
        <dbReference type="Pfam" id="PF13193"/>
    </source>
</evidence>
<dbReference type="EMBL" id="SOBT01000011">
    <property type="protein sequence ID" value="TDU25613.1"/>
    <property type="molecule type" value="Genomic_DNA"/>
</dbReference>
<dbReference type="Gene3D" id="3.40.50.12780">
    <property type="entry name" value="N-terminal domain of ligase-like"/>
    <property type="match status" value="1"/>
</dbReference>